<evidence type="ECO:0000313" key="1">
    <source>
        <dbReference type="EMBL" id="MEN3541256.1"/>
    </source>
</evidence>
<accession>A0ABV0B3V6</accession>
<sequence length="87" mass="9251">MVIPIALLGAAFLLLLTFPQIYRLAIRFATRVGGAFLTHPTAWAGGDTGTVGVIVTGRAPSFLPIGQWTVSEVSRASAERFIPADRP</sequence>
<name>A0ABV0B3V6_9ACTN</name>
<dbReference type="RefSeq" id="WP_346231083.1">
    <property type="nucleotide sequence ID" value="NZ_JBDJAW010000091.1"/>
</dbReference>
<organism evidence="1 2">
    <name type="scientific">Microbispora maris</name>
    <dbReference type="NCBI Taxonomy" id="3144104"/>
    <lineage>
        <taxon>Bacteria</taxon>
        <taxon>Bacillati</taxon>
        <taxon>Actinomycetota</taxon>
        <taxon>Actinomycetes</taxon>
        <taxon>Streptosporangiales</taxon>
        <taxon>Streptosporangiaceae</taxon>
        <taxon>Microbispora</taxon>
    </lineage>
</organism>
<dbReference type="EMBL" id="JBDJAW010000091">
    <property type="protein sequence ID" value="MEN3541256.1"/>
    <property type="molecule type" value="Genomic_DNA"/>
</dbReference>
<reference evidence="1 2" key="1">
    <citation type="submission" date="2024-05" db="EMBL/GenBank/DDBJ databases">
        <title>Microbispora sp.ZYX-F-249.</title>
        <authorList>
            <person name="Xie H."/>
        </authorList>
    </citation>
    <scope>NUCLEOTIDE SEQUENCE [LARGE SCALE GENOMIC DNA]</scope>
    <source>
        <strain evidence="1 2">ZYX-F-249</strain>
    </source>
</reference>
<gene>
    <name evidence="1" type="ORF">AAH991_39510</name>
</gene>
<evidence type="ECO:0000313" key="2">
    <source>
        <dbReference type="Proteomes" id="UP001447516"/>
    </source>
</evidence>
<protein>
    <recommendedName>
        <fullName evidence="3">Flotillin family protein</fullName>
    </recommendedName>
</protein>
<keyword evidence="2" id="KW-1185">Reference proteome</keyword>
<evidence type="ECO:0008006" key="3">
    <source>
        <dbReference type="Google" id="ProtNLM"/>
    </source>
</evidence>
<comment type="caution">
    <text evidence="1">The sequence shown here is derived from an EMBL/GenBank/DDBJ whole genome shotgun (WGS) entry which is preliminary data.</text>
</comment>
<dbReference type="Proteomes" id="UP001447516">
    <property type="component" value="Unassembled WGS sequence"/>
</dbReference>
<proteinExistence type="predicted"/>